<proteinExistence type="predicted"/>
<feature type="transmembrane region" description="Helical" evidence="3">
    <location>
        <begin position="470"/>
        <end position="487"/>
    </location>
</feature>
<sequence length="598" mass="65180">MSLAQHVTQEEGFDYQLPTDHDSHNGHSIEQRVASVDVGEENLTEWRRMSFSPGDFKPQSQPHTAAYKVSDWKRGVQVATAVLANWFASGIVFGFAALKPILVAEGVYRDSCDDGGHDGPEAFAHLSSRYIPCPNQDMRLNFIFITATITTNIACLLSGFTLDRFGRRPCWIIGCIALAMGSSLMAASFANPGLNGYVTGSMLLGLGGTFLFVPSFELANAFPKYSGLVVAVITGAFDASASVFLFYRLACEASEGRFSPQQFFLAYLLVPATILVAELLIMPPHSYHTTAELAAKIEKVQDETRDVHSADGEVADNNPLVRVQSARSDRRTKLDQIEEIVGDAQHREARVRAEGERQGNSGVWGMLHGMPAHRQMRTPWYILILLLTVLQMVRMNYFIATIRSQYRYMLGSEERGQQINQFFDAALPMGGVLSTPFIGLLLNNVSVPTTFSILTVLMAVIGVFNCIPSIWAGYVTVVTFVIFRPLYYSAISDYATKVFGFATFGRIYGTLICFSGVVNFAQSGLDALTNGPLGGDPTPVNAVSAGLGTIIGIATTAFVTVKSMRLCETRTNAGEEEAESLLAEGTGGYGTGEETHRH</sequence>
<evidence type="ECO:0000313" key="5">
    <source>
        <dbReference type="Proteomes" id="UP000766486"/>
    </source>
</evidence>
<dbReference type="InterPro" id="IPR052599">
    <property type="entry name" value="SLC43A_AATransporter"/>
</dbReference>
<keyword evidence="5" id="KW-1185">Reference proteome</keyword>
<feature type="compositionally biased region" description="Basic and acidic residues" evidence="2">
    <location>
        <begin position="19"/>
        <end position="28"/>
    </location>
</feature>
<evidence type="ECO:0008006" key="6">
    <source>
        <dbReference type="Google" id="ProtNLM"/>
    </source>
</evidence>
<keyword evidence="3" id="KW-1133">Transmembrane helix</keyword>
<gene>
    <name evidence="4" type="ORF">CLO192961_LOCUS69131</name>
</gene>
<feature type="transmembrane region" description="Helical" evidence="3">
    <location>
        <begin position="169"/>
        <end position="190"/>
    </location>
</feature>
<feature type="transmembrane region" description="Helical" evidence="3">
    <location>
        <begin position="142"/>
        <end position="162"/>
    </location>
</feature>
<reference evidence="4 5" key="1">
    <citation type="submission" date="2019-06" db="EMBL/GenBank/DDBJ databases">
        <authorList>
            <person name="Broberg M."/>
        </authorList>
    </citation>
    <scope>NUCLEOTIDE SEQUENCE [LARGE SCALE GENOMIC DNA]</scope>
</reference>
<feature type="transmembrane region" description="Helical" evidence="3">
    <location>
        <begin position="262"/>
        <end position="281"/>
    </location>
</feature>
<protein>
    <recommendedName>
        <fullName evidence="6">Major facilitator superfamily (MFS) profile domain-containing protein</fullName>
    </recommendedName>
</protein>
<accession>A0ABY6TTK3</accession>
<dbReference type="InterPro" id="IPR011701">
    <property type="entry name" value="MFS"/>
</dbReference>
<dbReference type="SUPFAM" id="SSF103473">
    <property type="entry name" value="MFS general substrate transporter"/>
    <property type="match status" value="1"/>
</dbReference>
<dbReference type="EMBL" id="CABFNS010000502">
    <property type="protein sequence ID" value="VUC21977.1"/>
    <property type="molecule type" value="Genomic_DNA"/>
</dbReference>
<name>A0ABY6TTK3_BIOOC</name>
<feature type="transmembrane region" description="Helical" evidence="3">
    <location>
        <begin position="228"/>
        <end position="250"/>
    </location>
</feature>
<dbReference type="Pfam" id="PF07690">
    <property type="entry name" value="MFS_1"/>
    <property type="match status" value="1"/>
</dbReference>
<feature type="transmembrane region" description="Helical" evidence="3">
    <location>
        <begin position="380"/>
        <end position="399"/>
    </location>
</feature>
<dbReference type="Gene3D" id="1.20.1250.20">
    <property type="entry name" value="MFS general substrate transporter like domains"/>
    <property type="match status" value="1"/>
</dbReference>
<feature type="region of interest" description="Disordered" evidence="2">
    <location>
        <begin position="575"/>
        <end position="598"/>
    </location>
</feature>
<feature type="region of interest" description="Disordered" evidence="2">
    <location>
        <begin position="1"/>
        <end position="28"/>
    </location>
</feature>
<organism evidence="4 5">
    <name type="scientific">Bionectria ochroleuca</name>
    <name type="common">Gliocladium roseum</name>
    <dbReference type="NCBI Taxonomy" id="29856"/>
    <lineage>
        <taxon>Eukaryota</taxon>
        <taxon>Fungi</taxon>
        <taxon>Dikarya</taxon>
        <taxon>Ascomycota</taxon>
        <taxon>Pezizomycotina</taxon>
        <taxon>Sordariomycetes</taxon>
        <taxon>Hypocreomycetidae</taxon>
        <taxon>Hypocreales</taxon>
        <taxon>Bionectriaceae</taxon>
        <taxon>Clonostachys</taxon>
    </lineage>
</organism>
<evidence type="ECO:0000256" key="1">
    <source>
        <dbReference type="ARBA" id="ARBA00004141"/>
    </source>
</evidence>
<evidence type="ECO:0000256" key="2">
    <source>
        <dbReference type="SAM" id="MobiDB-lite"/>
    </source>
</evidence>
<feature type="transmembrane region" description="Helical" evidence="3">
    <location>
        <begin position="78"/>
        <end position="98"/>
    </location>
</feature>
<dbReference type="InterPro" id="IPR036259">
    <property type="entry name" value="MFS_trans_sf"/>
</dbReference>
<comment type="subcellular location">
    <subcellularLocation>
        <location evidence="1">Membrane</location>
        <topology evidence="1">Multi-pass membrane protein</topology>
    </subcellularLocation>
</comment>
<dbReference type="Proteomes" id="UP000766486">
    <property type="component" value="Unassembled WGS sequence"/>
</dbReference>
<dbReference type="PANTHER" id="PTHR20772:SF4">
    <property type="entry name" value="HYPOTHETICAL AMINO ACID TRANSPORTER (EUROFUNG)"/>
    <property type="match status" value="1"/>
</dbReference>
<dbReference type="PANTHER" id="PTHR20772">
    <property type="entry name" value="PROTEIN FMP42"/>
    <property type="match status" value="1"/>
</dbReference>
<keyword evidence="3" id="KW-0472">Membrane</keyword>
<comment type="caution">
    <text evidence="4">The sequence shown here is derived from an EMBL/GenBank/DDBJ whole genome shotgun (WGS) entry which is preliminary data.</text>
</comment>
<feature type="transmembrane region" description="Helical" evidence="3">
    <location>
        <begin position="196"/>
        <end position="216"/>
    </location>
</feature>
<keyword evidence="3" id="KW-0812">Transmembrane</keyword>
<feature type="transmembrane region" description="Helical" evidence="3">
    <location>
        <begin position="499"/>
        <end position="522"/>
    </location>
</feature>
<evidence type="ECO:0000256" key="3">
    <source>
        <dbReference type="SAM" id="Phobius"/>
    </source>
</evidence>
<evidence type="ECO:0000313" key="4">
    <source>
        <dbReference type="EMBL" id="VUC21977.1"/>
    </source>
</evidence>